<protein>
    <submittedName>
        <fullName evidence="1">Uncharacterized protein</fullName>
    </submittedName>
</protein>
<keyword evidence="2" id="KW-1185">Reference proteome</keyword>
<accession>A0A448XSZ4</accession>
<dbReference type="AlphaFoldDB" id="A0A448XSZ4"/>
<proteinExistence type="predicted"/>
<organism evidence="1 2">
    <name type="scientific">Protopolystoma xenopodis</name>
    <dbReference type="NCBI Taxonomy" id="117903"/>
    <lineage>
        <taxon>Eukaryota</taxon>
        <taxon>Metazoa</taxon>
        <taxon>Spiralia</taxon>
        <taxon>Lophotrochozoa</taxon>
        <taxon>Platyhelminthes</taxon>
        <taxon>Monogenea</taxon>
        <taxon>Polyopisthocotylea</taxon>
        <taxon>Polystomatidea</taxon>
        <taxon>Polystomatidae</taxon>
        <taxon>Protopolystoma</taxon>
    </lineage>
</organism>
<gene>
    <name evidence="1" type="ORF">PXEA_LOCUS37694</name>
</gene>
<dbReference type="EMBL" id="CAAALY010292875">
    <property type="protein sequence ID" value="VEL44254.1"/>
    <property type="molecule type" value="Genomic_DNA"/>
</dbReference>
<sequence length="73" mass="7781">MASRPLVAASSRSALLQARWSEETRIGCAAPKALLRRPGARSSLCSGHLIGPLSELLVTTARGKSAHQFVVKR</sequence>
<reference evidence="1" key="1">
    <citation type="submission" date="2018-11" db="EMBL/GenBank/DDBJ databases">
        <authorList>
            <consortium name="Pathogen Informatics"/>
        </authorList>
    </citation>
    <scope>NUCLEOTIDE SEQUENCE</scope>
</reference>
<name>A0A448XSZ4_9PLAT</name>
<evidence type="ECO:0000313" key="2">
    <source>
        <dbReference type="Proteomes" id="UP000784294"/>
    </source>
</evidence>
<comment type="caution">
    <text evidence="1">The sequence shown here is derived from an EMBL/GenBank/DDBJ whole genome shotgun (WGS) entry which is preliminary data.</text>
</comment>
<evidence type="ECO:0000313" key="1">
    <source>
        <dbReference type="EMBL" id="VEL44254.1"/>
    </source>
</evidence>
<dbReference type="Proteomes" id="UP000784294">
    <property type="component" value="Unassembled WGS sequence"/>
</dbReference>